<dbReference type="EMBL" id="CM043807">
    <property type="protein sequence ID" value="KAI4803172.1"/>
    <property type="molecule type" value="Genomic_DNA"/>
</dbReference>
<evidence type="ECO:0000313" key="1">
    <source>
        <dbReference type="EMBL" id="KAI4803172.1"/>
    </source>
</evidence>
<gene>
    <name evidence="1" type="ORF">KUCAC02_006728</name>
</gene>
<evidence type="ECO:0000313" key="2">
    <source>
        <dbReference type="Proteomes" id="UP001057452"/>
    </source>
</evidence>
<name>A0ACB9VTA3_CHAAC</name>
<comment type="caution">
    <text evidence="1">The sequence shown here is derived from an EMBL/GenBank/DDBJ whole genome shotgun (WGS) entry which is preliminary data.</text>
</comment>
<proteinExistence type="predicted"/>
<sequence length="118" mass="13368">MTGVTNPSAREEAEREAHTGGSKDATTHLKPYFGVVVSESQGEEYERQSGKRGMRGREAEEVEVQWVWSRDILTRIEKKQKCKSRTGHSAKQKATRVKCEPFSPAENYFALDPEEDAH</sequence>
<keyword evidence="2" id="KW-1185">Reference proteome</keyword>
<accession>A0ACB9VTA3</accession>
<organism evidence="1 2">
    <name type="scientific">Chaenocephalus aceratus</name>
    <name type="common">Blackfin icefish</name>
    <name type="synonym">Chaenichthys aceratus</name>
    <dbReference type="NCBI Taxonomy" id="36190"/>
    <lineage>
        <taxon>Eukaryota</taxon>
        <taxon>Metazoa</taxon>
        <taxon>Chordata</taxon>
        <taxon>Craniata</taxon>
        <taxon>Vertebrata</taxon>
        <taxon>Euteleostomi</taxon>
        <taxon>Actinopterygii</taxon>
        <taxon>Neopterygii</taxon>
        <taxon>Teleostei</taxon>
        <taxon>Neoteleostei</taxon>
        <taxon>Acanthomorphata</taxon>
        <taxon>Eupercaria</taxon>
        <taxon>Perciformes</taxon>
        <taxon>Notothenioidei</taxon>
        <taxon>Channichthyidae</taxon>
        <taxon>Chaenocephalus</taxon>
    </lineage>
</organism>
<dbReference type="Proteomes" id="UP001057452">
    <property type="component" value="Chromosome 23"/>
</dbReference>
<reference evidence="1" key="1">
    <citation type="submission" date="2022-05" db="EMBL/GenBank/DDBJ databases">
        <title>Chromosome-level genome of Chaenocephalus aceratus.</title>
        <authorList>
            <person name="Park H."/>
        </authorList>
    </citation>
    <scope>NUCLEOTIDE SEQUENCE</scope>
    <source>
        <strain evidence="1">KU_202001</strain>
    </source>
</reference>
<protein>
    <submittedName>
        <fullName evidence="1">Uncharacterized protein</fullName>
    </submittedName>
</protein>